<sequence length="76" mass="8037">MEYVQGRVLTVGNSSSGSGLTEGVGVGVIHCGDGVSELQPAQPRQHSHYTVKLVSPAGATIDNPSRVRRELPFDSF</sequence>
<evidence type="ECO:0000313" key="1">
    <source>
        <dbReference type="EMBL" id="MPC14077.1"/>
    </source>
</evidence>
<name>A0A5B7CW61_PORTR</name>
<gene>
    <name evidence="1" type="ORF">E2C01_006829</name>
</gene>
<proteinExistence type="predicted"/>
<dbReference type="AlphaFoldDB" id="A0A5B7CW61"/>
<keyword evidence="2" id="KW-1185">Reference proteome</keyword>
<protein>
    <submittedName>
        <fullName evidence="1">Uncharacterized protein</fullName>
    </submittedName>
</protein>
<accession>A0A5B7CW61</accession>
<comment type="caution">
    <text evidence="1">The sequence shown here is derived from an EMBL/GenBank/DDBJ whole genome shotgun (WGS) entry which is preliminary data.</text>
</comment>
<evidence type="ECO:0000313" key="2">
    <source>
        <dbReference type="Proteomes" id="UP000324222"/>
    </source>
</evidence>
<organism evidence="1 2">
    <name type="scientific">Portunus trituberculatus</name>
    <name type="common">Swimming crab</name>
    <name type="synonym">Neptunus trituberculatus</name>
    <dbReference type="NCBI Taxonomy" id="210409"/>
    <lineage>
        <taxon>Eukaryota</taxon>
        <taxon>Metazoa</taxon>
        <taxon>Ecdysozoa</taxon>
        <taxon>Arthropoda</taxon>
        <taxon>Crustacea</taxon>
        <taxon>Multicrustacea</taxon>
        <taxon>Malacostraca</taxon>
        <taxon>Eumalacostraca</taxon>
        <taxon>Eucarida</taxon>
        <taxon>Decapoda</taxon>
        <taxon>Pleocyemata</taxon>
        <taxon>Brachyura</taxon>
        <taxon>Eubrachyura</taxon>
        <taxon>Portunoidea</taxon>
        <taxon>Portunidae</taxon>
        <taxon>Portuninae</taxon>
        <taxon>Portunus</taxon>
    </lineage>
</organism>
<dbReference type="OrthoDB" id="6378935at2759"/>
<dbReference type="Proteomes" id="UP000324222">
    <property type="component" value="Unassembled WGS sequence"/>
</dbReference>
<reference evidence="1 2" key="1">
    <citation type="submission" date="2019-05" db="EMBL/GenBank/DDBJ databases">
        <title>Another draft genome of Portunus trituberculatus and its Hox gene families provides insights of decapod evolution.</title>
        <authorList>
            <person name="Jeong J.-H."/>
            <person name="Song I."/>
            <person name="Kim S."/>
            <person name="Choi T."/>
            <person name="Kim D."/>
            <person name="Ryu S."/>
            <person name="Kim W."/>
        </authorList>
    </citation>
    <scope>NUCLEOTIDE SEQUENCE [LARGE SCALE GENOMIC DNA]</scope>
    <source>
        <tissue evidence="1">Muscle</tissue>
    </source>
</reference>
<dbReference type="EMBL" id="VSRR010000326">
    <property type="protein sequence ID" value="MPC14077.1"/>
    <property type="molecule type" value="Genomic_DNA"/>
</dbReference>